<comment type="similarity">
    <text evidence="1">Belongs to the PPase class C family. Prune subfamily.</text>
</comment>
<dbReference type="Pfam" id="PF02833">
    <property type="entry name" value="DHHA2"/>
    <property type="match status" value="1"/>
</dbReference>
<name>A0AA85JZC2_TRIRE</name>
<dbReference type="Proteomes" id="UP000050795">
    <property type="component" value="Unassembled WGS sequence"/>
</dbReference>
<dbReference type="PANTHER" id="PTHR12112">
    <property type="entry name" value="BNIP - RELATED"/>
    <property type="match status" value="1"/>
</dbReference>
<dbReference type="WBParaSite" id="TREG1_55410.1">
    <property type="protein sequence ID" value="TREG1_55410.1"/>
    <property type="gene ID" value="TREG1_55410"/>
</dbReference>
<organism evidence="4 5">
    <name type="scientific">Trichobilharzia regenti</name>
    <name type="common">Nasal bird schistosome</name>
    <dbReference type="NCBI Taxonomy" id="157069"/>
    <lineage>
        <taxon>Eukaryota</taxon>
        <taxon>Metazoa</taxon>
        <taxon>Spiralia</taxon>
        <taxon>Lophotrochozoa</taxon>
        <taxon>Platyhelminthes</taxon>
        <taxon>Trematoda</taxon>
        <taxon>Digenea</taxon>
        <taxon>Strigeidida</taxon>
        <taxon>Schistosomatoidea</taxon>
        <taxon>Schistosomatidae</taxon>
        <taxon>Trichobilharzia</taxon>
    </lineage>
</organism>
<evidence type="ECO:0000313" key="4">
    <source>
        <dbReference type="Proteomes" id="UP000050795"/>
    </source>
</evidence>
<evidence type="ECO:0000256" key="1">
    <source>
        <dbReference type="ARBA" id="ARBA00010331"/>
    </source>
</evidence>
<feature type="domain" description="DHHA2" evidence="3">
    <location>
        <begin position="228"/>
        <end position="389"/>
    </location>
</feature>
<dbReference type="SUPFAM" id="SSF64182">
    <property type="entry name" value="DHH phosphoesterases"/>
    <property type="match status" value="1"/>
</dbReference>
<dbReference type="GO" id="GO:0005737">
    <property type="term" value="C:cytoplasm"/>
    <property type="evidence" value="ECO:0007669"/>
    <property type="project" value="InterPro"/>
</dbReference>
<feature type="region of interest" description="Disordered" evidence="2">
    <location>
        <begin position="403"/>
        <end position="449"/>
    </location>
</feature>
<dbReference type="AlphaFoldDB" id="A0AA85JZC2"/>
<keyword evidence="4" id="KW-1185">Reference proteome</keyword>
<dbReference type="SMART" id="SM01131">
    <property type="entry name" value="DHHA2"/>
    <property type="match status" value="1"/>
</dbReference>
<feature type="compositionally biased region" description="Polar residues" evidence="2">
    <location>
        <begin position="755"/>
        <end position="779"/>
    </location>
</feature>
<dbReference type="GO" id="GO:0004309">
    <property type="term" value="F:exopolyphosphatase activity"/>
    <property type="evidence" value="ECO:0007669"/>
    <property type="project" value="TreeGrafter"/>
</dbReference>
<feature type="compositionally biased region" description="Basic and acidic residues" evidence="2">
    <location>
        <begin position="405"/>
        <end position="415"/>
    </location>
</feature>
<reference evidence="5" key="2">
    <citation type="submission" date="2023-11" db="UniProtKB">
        <authorList>
            <consortium name="WormBaseParasite"/>
        </authorList>
    </citation>
    <scope>IDENTIFICATION</scope>
</reference>
<evidence type="ECO:0000259" key="3">
    <source>
        <dbReference type="SMART" id="SM01131"/>
    </source>
</evidence>
<accession>A0AA85JZC2</accession>
<dbReference type="Gene3D" id="3.90.1640.10">
    <property type="entry name" value="inorganic pyrophosphatase (n-terminal core)"/>
    <property type="match status" value="1"/>
</dbReference>
<evidence type="ECO:0000313" key="5">
    <source>
        <dbReference type="WBParaSite" id="TREG1_55410.1"/>
    </source>
</evidence>
<feature type="region of interest" description="Disordered" evidence="2">
    <location>
        <begin position="755"/>
        <end position="788"/>
    </location>
</feature>
<dbReference type="PANTHER" id="PTHR12112:SF39">
    <property type="entry name" value="EG:152A3.5 PROTEIN (FBGN0003116_PN PROTEIN)"/>
    <property type="match status" value="1"/>
</dbReference>
<evidence type="ECO:0000256" key="2">
    <source>
        <dbReference type="SAM" id="MobiDB-lite"/>
    </source>
</evidence>
<proteinExistence type="inferred from homology"/>
<dbReference type="InterPro" id="IPR038763">
    <property type="entry name" value="DHH_sf"/>
</dbReference>
<protein>
    <recommendedName>
        <fullName evidence="3">DHHA2 domain-containing protein</fullName>
    </recommendedName>
</protein>
<dbReference type="InterPro" id="IPR004097">
    <property type="entry name" value="DHHA2"/>
</dbReference>
<dbReference type="Gene3D" id="3.10.310.20">
    <property type="entry name" value="DHHA2 domain"/>
    <property type="match status" value="1"/>
</dbReference>
<reference evidence="4" key="1">
    <citation type="submission" date="2022-06" db="EMBL/GenBank/DDBJ databases">
        <authorList>
            <person name="Berger JAMES D."/>
            <person name="Berger JAMES D."/>
        </authorList>
    </citation>
    <scope>NUCLEOTIDE SEQUENCE [LARGE SCALE GENOMIC DNA]</scope>
</reference>
<dbReference type="InterPro" id="IPR038222">
    <property type="entry name" value="DHHA2_dom_sf"/>
</dbReference>
<sequence>MDSFLNSATAALRSGCSSQWLFIVGNEACDLDSTACALAYGFYKQTMLGNEFTVIPVCNINRADMILRTEVTFWLTQCGLKWEELIYADDVFSGSQATLNGNQISLILLDHHLPSEKFSQWPIVEIIDHHQVTNNQIVEKCPFKQIDLVGSCSSLVTLEILKGIDGSELPASVWKLLYGAILIDTIGLSSAGQTAGRLTDLDYRMACRIEDIICDQIFTPSTSRNTLFTQLEAAKFDVQGLSTWDLLRRDMKIASNPDSDKCRIVCSTISGMDFQVLAGRSDFIEAANRMCTEYNTTILICITVGYPPGDHSSSAPPSELTAFRRRAVIFYSMDAPIQYYNALLQYFLDPKHNLQLVPQSIPGFNHFTAIVNNIKVTRKTILPLLIHFLQQSESLENTKATLVDNSRKNDEHNNNDDNDDDNNNNNKPMEDNNQPEENTKSSKSPDTNLKCSLKAQDQTKDTFEFVSKDVVLSLQNWLIPLRPRERCEFLRSCRQSSLNHDESPSLDLLNCLWTSILREIGNTSHTTKYAVGTQTPLPKLVWLKSRQNRRVASMIHGRNSVIKGVANKMENFKSSRRFTLSDIKDLSPHEEIPSLTSKNDMPAIRLIRNGSDEDLSVSDSENTKPSWLETEYLTRIPAWLPTSFISTSLDSAEAISYRLYRRLSSMSLCRNFDDDIPPCEHSSPLESGQVPPKTLYKNNLDTSKLEADELALLHKETSTSGLCSYMNWSSSQPDYITERGLKYLKLDSHVQPSKADNISMQSTTPIEDLSASSTENTKIVVSGEGMET</sequence>